<name>A0ABW6I9Z4_9CYAN</name>
<dbReference type="RefSeq" id="WP_377960616.1">
    <property type="nucleotide sequence ID" value="NZ_JBHZOL010000006.1"/>
</dbReference>
<gene>
    <name evidence="1" type="ORF">ACFVKH_01305</name>
</gene>
<evidence type="ECO:0000313" key="2">
    <source>
        <dbReference type="Proteomes" id="UP001600165"/>
    </source>
</evidence>
<evidence type="ECO:0000313" key="1">
    <source>
        <dbReference type="EMBL" id="MFE4104894.1"/>
    </source>
</evidence>
<organism evidence="1 2">
    <name type="scientific">Almyronema epifaneia S1</name>
    <dbReference type="NCBI Taxonomy" id="2991925"/>
    <lineage>
        <taxon>Bacteria</taxon>
        <taxon>Bacillati</taxon>
        <taxon>Cyanobacteriota</taxon>
        <taxon>Cyanophyceae</taxon>
        <taxon>Nodosilineales</taxon>
        <taxon>Nodosilineaceae</taxon>
        <taxon>Almyronema</taxon>
        <taxon>Almyronema epifaneia</taxon>
    </lineage>
</organism>
<reference evidence="1 2" key="1">
    <citation type="submission" date="2024-10" db="EMBL/GenBank/DDBJ databases">
        <authorList>
            <person name="Ratan Roy A."/>
            <person name="Morales Sandoval P.H."/>
            <person name="De Los Santos Villalobos S."/>
            <person name="Chakraborty S."/>
            <person name="Mukherjee J."/>
        </authorList>
    </citation>
    <scope>NUCLEOTIDE SEQUENCE [LARGE SCALE GENOMIC DNA]</scope>
    <source>
        <strain evidence="1 2">S1</strain>
    </source>
</reference>
<keyword evidence="2" id="KW-1185">Reference proteome</keyword>
<protein>
    <submittedName>
        <fullName evidence="1">Uncharacterized protein</fullName>
    </submittedName>
</protein>
<dbReference type="Proteomes" id="UP001600165">
    <property type="component" value="Unassembled WGS sequence"/>
</dbReference>
<dbReference type="EMBL" id="JBHZOL010000006">
    <property type="protein sequence ID" value="MFE4104894.1"/>
    <property type="molecule type" value="Genomic_DNA"/>
</dbReference>
<proteinExistence type="predicted"/>
<sequence length="114" mass="13537">MAIFNDMELFCRKRYCIAVIVHKLEKSGRFYPVLYRNSSKSRHGNWKIFERTSDNSKGRYLAELAITSEDKKVRIDCQVAWRHLPPSNPVALELEAMINEGIEETRWMMEQREK</sequence>
<comment type="caution">
    <text evidence="1">The sequence shown here is derived from an EMBL/GenBank/DDBJ whole genome shotgun (WGS) entry which is preliminary data.</text>
</comment>
<accession>A0ABW6I9Z4</accession>